<organism evidence="6 7">
    <name type="scientific">Hyaloscypha bicolor E</name>
    <dbReference type="NCBI Taxonomy" id="1095630"/>
    <lineage>
        <taxon>Eukaryota</taxon>
        <taxon>Fungi</taxon>
        <taxon>Dikarya</taxon>
        <taxon>Ascomycota</taxon>
        <taxon>Pezizomycotina</taxon>
        <taxon>Leotiomycetes</taxon>
        <taxon>Helotiales</taxon>
        <taxon>Hyaloscyphaceae</taxon>
        <taxon>Hyaloscypha</taxon>
        <taxon>Hyaloscypha bicolor</taxon>
    </lineage>
</organism>
<evidence type="ECO:0008006" key="8">
    <source>
        <dbReference type="Google" id="ProtNLM"/>
    </source>
</evidence>
<sequence>MFFESSWLIVSRFGRRQIFLAGFSIMITCLLLIGNLAPVTPTEGTKWAQPVLCLIWLGSYSASVGPVAYPFRCRQERHLRSVRLFEVLNVWRMSFLAAAERMLLSRRSAQPNPAPRP</sequence>
<dbReference type="Pfam" id="PF00083">
    <property type="entry name" value="Sugar_tr"/>
    <property type="match status" value="1"/>
</dbReference>
<dbReference type="AlphaFoldDB" id="A0A2J6SQ96"/>
<evidence type="ECO:0000256" key="1">
    <source>
        <dbReference type="ARBA" id="ARBA00004370"/>
    </source>
</evidence>
<protein>
    <recommendedName>
        <fullName evidence="8">Major facilitator superfamily (MFS) profile domain-containing protein</fullName>
    </recommendedName>
</protein>
<dbReference type="GO" id="GO:0016020">
    <property type="term" value="C:membrane"/>
    <property type="evidence" value="ECO:0007669"/>
    <property type="project" value="UniProtKB-SubCell"/>
</dbReference>
<evidence type="ECO:0000256" key="5">
    <source>
        <dbReference type="SAM" id="Phobius"/>
    </source>
</evidence>
<dbReference type="InterPro" id="IPR036259">
    <property type="entry name" value="MFS_trans_sf"/>
</dbReference>
<keyword evidence="2 5" id="KW-0812">Transmembrane</keyword>
<evidence type="ECO:0000313" key="6">
    <source>
        <dbReference type="EMBL" id="PMD52945.1"/>
    </source>
</evidence>
<evidence type="ECO:0000313" key="7">
    <source>
        <dbReference type="Proteomes" id="UP000235371"/>
    </source>
</evidence>
<reference evidence="6 7" key="1">
    <citation type="submission" date="2016-04" db="EMBL/GenBank/DDBJ databases">
        <title>A degradative enzymes factory behind the ericoid mycorrhizal symbiosis.</title>
        <authorList>
            <consortium name="DOE Joint Genome Institute"/>
            <person name="Martino E."/>
            <person name="Morin E."/>
            <person name="Grelet G."/>
            <person name="Kuo A."/>
            <person name="Kohler A."/>
            <person name="Daghino S."/>
            <person name="Barry K."/>
            <person name="Choi C."/>
            <person name="Cichocki N."/>
            <person name="Clum A."/>
            <person name="Copeland A."/>
            <person name="Hainaut M."/>
            <person name="Haridas S."/>
            <person name="Labutti K."/>
            <person name="Lindquist E."/>
            <person name="Lipzen A."/>
            <person name="Khouja H.-R."/>
            <person name="Murat C."/>
            <person name="Ohm R."/>
            <person name="Olson A."/>
            <person name="Spatafora J."/>
            <person name="Veneault-Fourrey C."/>
            <person name="Henrissat B."/>
            <person name="Grigoriev I."/>
            <person name="Martin F."/>
            <person name="Perotto S."/>
        </authorList>
    </citation>
    <scope>NUCLEOTIDE SEQUENCE [LARGE SCALE GENOMIC DNA]</scope>
    <source>
        <strain evidence="6 7">E</strain>
    </source>
</reference>
<feature type="transmembrane region" description="Helical" evidence="5">
    <location>
        <begin position="18"/>
        <end position="37"/>
    </location>
</feature>
<comment type="subcellular location">
    <subcellularLocation>
        <location evidence="1">Membrane</location>
    </subcellularLocation>
</comment>
<evidence type="ECO:0000256" key="2">
    <source>
        <dbReference type="ARBA" id="ARBA00022692"/>
    </source>
</evidence>
<dbReference type="InParanoid" id="A0A2J6SQ96"/>
<feature type="transmembrane region" description="Helical" evidence="5">
    <location>
        <begin position="49"/>
        <end position="71"/>
    </location>
</feature>
<dbReference type="Gene3D" id="1.20.1250.20">
    <property type="entry name" value="MFS general substrate transporter like domains"/>
    <property type="match status" value="1"/>
</dbReference>
<keyword evidence="3 5" id="KW-1133">Transmembrane helix</keyword>
<accession>A0A2J6SQ96</accession>
<name>A0A2J6SQ96_9HELO</name>
<dbReference type="EMBL" id="KZ613895">
    <property type="protein sequence ID" value="PMD52945.1"/>
    <property type="molecule type" value="Genomic_DNA"/>
</dbReference>
<proteinExistence type="predicted"/>
<dbReference type="InterPro" id="IPR005828">
    <property type="entry name" value="MFS_sugar_transport-like"/>
</dbReference>
<keyword evidence="7" id="KW-1185">Reference proteome</keyword>
<evidence type="ECO:0000256" key="3">
    <source>
        <dbReference type="ARBA" id="ARBA00022989"/>
    </source>
</evidence>
<dbReference type="GeneID" id="36579041"/>
<evidence type="ECO:0000256" key="4">
    <source>
        <dbReference type="ARBA" id="ARBA00023136"/>
    </source>
</evidence>
<dbReference type="Proteomes" id="UP000235371">
    <property type="component" value="Unassembled WGS sequence"/>
</dbReference>
<dbReference type="GO" id="GO:0022857">
    <property type="term" value="F:transmembrane transporter activity"/>
    <property type="evidence" value="ECO:0007669"/>
    <property type="project" value="InterPro"/>
</dbReference>
<dbReference type="RefSeq" id="XP_024729849.1">
    <property type="nucleotide sequence ID" value="XM_024870959.1"/>
</dbReference>
<gene>
    <name evidence="6" type="ORF">K444DRAFT_194718</name>
</gene>
<keyword evidence="4 5" id="KW-0472">Membrane</keyword>